<dbReference type="Gene3D" id="3.40.50.300">
    <property type="entry name" value="P-loop containing nucleotide triphosphate hydrolases"/>
    <property type="match status" value="1"/>
</dbReference>
<dbReference type="InterPro" id="IPR051620">
    <property type="entry name" value="ORF904-like_C"/>
</dbReference>
<evidence type="ECO:0000313" key="7">
    <source>
        <dbReference type="EMBL" id="MFD1363402.1"/>
    </source>
</evidence>
<keyword evidence="8" id="KW-1185">Reference proteome</keyword>
<keyword evidence="4" id="KW-0067">ATP-binding</keyword>
<dbReference type="Pfam" id="PF19263">
    <property type="entry name" value="DUF5906"/>
    <property type="match status" value="1"/>
</dbReference>
<keyword evidence="1" id="KW-0547">Nucleotide-binding</keyword>
<evidence type="ECO:0000259" key="6">
    <source>
        <dbReference type="PROSITE" id="PS51206"/>
    </source>
</evidence>
<dbReference type="InterPro" id="IPR006500">
    <property type="entry name" value="Helicase_put_C_phage/plasmid"/>
</dbReference>
<dbReference type="InterPro" id="IPR027417">
    <property type="entry name" value="P-loop_NTPase"/>
</dbReference>
<dbReference type="Pfam" id="PF03288">
    <property type="entry name" value="Pox_D5"/>
    <property type="match status" value="1"/>
</dbReference>
<keyword evidence="3" id="KW-0347">Helicase</keyword>
<evidence type="ECO:0000256" key="5">
    <source>
        <dbReference type="SAM" id="MobiDB-lite"/>
    </source>
</evidence>
<dbReference type="RefSeq" id="WP_382402653.1">
    <property type="nucleotide sequence ID" value="NZ_JBHTNH010000057.1"/>
</dbReference>
<feature type="region of interest" description="Disordered" evidence="5">
    <location>
        <begin position="26"/>
        <end position="59"/>
    </location>
</feature>
<dbReference type="SMART" id="SM00885">
    <property type="entry name" value="D5_N"/>
    <property type="match status" value="1"/>
</dbReference>
<dbReference type="EMBL" id="JBHTNH010000057">
    <property type="protein sequence ID" value="MFD1363402.1"/>
    <property type="molecule type" value="Genomic_DNA"/>
</dbReference>
<proteinExistence type="predicted"/>
<dbReference type="PROSITE" id="PS51206">
    <property type="entry name" value="SF3_HELICASE_1"/>
    <property type="match status" value="1"/>
</dbReference>
<dbReference type="SUPFAM" id="SSF52540">
    <property type="entry name" value="P-loop containing nucleoside triphosphate hydrolases"/>
    <property type="match status" value="1"/>
</dbReference>
<dbReference type="PANTHER" id="PTHR35372:SF2">
    <property type="entry name" value="SF3 HELICASE DOMAIN-CONTAINING PROTEIN"/>
    <property type="match status" value="1"/>
</dbReference>
<protein>
    <submittedName>
        <fullName evidence="7">Phage/plasmid primase, P4 family</fullName>
    </submittedName>
</protein>
<dbReference type="Pfam" id="PF08706">
    <property type="entry name" value="D5_N"/>
    <property type="match status" value="1"/>
</dbReference>
<organism evidence="7 8">
    <name type="scientific">Lentibacillus salinarum</name>
    <dbReference type="NCBI Taxonomy" id="446820"/>
    <lineage>
        <taxon>Bacteria</taxon>
        <taxon>Bacillati</taxon>
        <taxon>Bacillota</taxon>
        <taxon>Bacilli</taxon>
        <taxon>Bacillales</taxon>
        <taxon>Bacillaceae</taxon>
        <taxon>Lentibacillus</taxon>
    </lineage>
</organism>
<gene>
    <name evidence="7" type="ORF">ACFQ4A_17490</name>
</gene>
<dbReference type="NCBIfam" id="TIGR01613">
    <property type="entry name" value="primase_Cterm"/>
    <property type="match status" value="1"/>
</dbReference>
<reference evidence="8" key="1">
    <citation type="journal article" date="2019" name="Int. J. Syst. Evol. Microbiol.">
        <title>The Global Catalogue of Microorganisms (GCM) 10K type strain sequencing project: providing services to taxonomists for standard genome sequencing and annotation.</title>
        <authorList>
            <consortium name="The Broad Institute Genomics Platform"/>
            <consortium name="The Broad Institute Genome Sequencing Center for Infectious Disease"/>
            <person name="Wu L."/>
            <person name="Ma J."/>
        </authorList>
    </citation>
    <scope>NUCLEOTIDE SEQUENCE [LARGE SCALE GENOMIC DNA]</scope>
    <source>
        <strain evidence="8">CCUG 54822</strain>
    </source>
</reference>
<evidence type="ECO:0000256" key="3">
    <source>
        <dbReference type="ARBA" id="ARBA00022806"/>
    </source>
</evidence>
<name>A0ABW3ZZZ3_9BACI</name>
<evidence type="ECO:0000256" key="1">
    <source>
        <dbReference type="ARBA" id="ARBA00022741"/>
    </source>
</evidence>
<evidence type="ECO:0000313" key="8">
    <source>
        <dbReference type="Proteomes" id="UP001597178"/>
    </source>
</evidence>
<sequence>MPDMSFIVTTNNNTNSEKVKNEDGYNAVTVGDNTGGNGGNNNGNVTGNSDDDGQSNNRVQLPDDVYIPKYLSRFLNNLNPPEQINKKFLLRVGEDALMSKIQSVEEYNMTVAKSLKKHVPTKIEFDEVAVIMMSIFTLRNIQMTERPDDTLLAIYDHNKDSPKMGVYNPSRAFLYEIMERLAPNFKQREMDEVVYKIERAVPTVEQTKKRHLFAVNNGIYNQETKQLMPFSAEYVYLTKIPVDYKPHPINPVYTAPDGYQWDVESWMTDLFNGDQEVIELIWQVIADCLQPNHSRHKSIWFYSEKGNNGKGTLGQLIKNLLGKGNYASLSVADFNHEFSKDTLLGVAANIADENDVNTYLESSKDFKASITGDDININRKHKSMLRMKFLGTNIQMMNGMPKTKDKTDSFYRRILPVPFLKSFTNNGERKYIKDDYINRRDVLEYVLHKALSLDFEEFILPRASAQLLSDYKENNDPVLDFWNELKNEWAWSLLPTQFVYDVYKQWRIMNNPNGKTLKKREFFDNLVPIIESQGEWVDSRKKSVRSAGRMDKGEPLIKTYGLYKNDGRGNLGPWNYLAYDEQRLSNGIVSSKRKDTYKGLERI</sequence>
<dbReference type="InterPro" id="IPR045455">
    <property type="entry name" value="NrS-1_pol-like_helicase"/>
</dbReference>
<dbReference type="PANTHER" id="PTHR35372">
    <property type="entry name" value="ATP BINDING PROTEIN-RELATED"/>
    <property type="match status" value="1"/>
</dbReference>
<evidence type="ECO:0000256" key="4">
    <source>
        <dbReference type="ARBA" id="ARBA00022840"/>
    </source>
</evidence>
<feature type="domain" description="SF3 helicase" evidence="6">
    <location>
        <begin position="276"/>
        <end position="432"/>
    </location>
</feature>
<accession>A0ABW3ZZZ3</accession>
<dbReference type="InterPro" id="IPR004968">
    <property type="entry name" value="DNA_primase/NTPase_C"/>
</dbReference>
<evidence type="ECO:0000256" key="2">
    <source>
        <dbReference type="ARBA" id="ARBA00022801"/>
    </source>
</evidence>
<dbReference type="InterPro" id="IPR014818">
    <property type="entry name" value="Phage/plasmid_primase_P4_C"/>
</dbReference>
<dbReference type="Proteomes" id="UP001597178">
    <property type="component" value="Unassembled WGS sequence"/>
</dbReference>
<dbReference type="InterPro" id="IPR014015">
    <property type="entry name" value="Helicase_SF3_DNA-vir"/>
</dbReference>
<comment type="caution">
    <text evidence="7">The sequence shown here is derived from an EMBL/GenBank/DDBJ whole genome shotgun (WGS) entry which is preliminary data.</text>
</comment>
<keyword evidence="2" id="KW-0378">Hydrolase</keyword>